<dbReference type="GO" id="GO:0006412">
    <property type="term" value="P:translation"/>
    <property type="evidence" value="ECO:0007669"/>
    <property type="project" value="InterPro"/>
</dbReference>
<evidence type="ECO:0000256" key="2">
    <source>
        <dbReference type="ARBA" id="ARBA00022980"/>
    </source>
</evidence>
<accession>X1BHA3</accession>
<evidence type="ECO:0000256" key="1">
    <source>
        <dbReference type="ARBA" id="ARBA00009269"/>
    </source>
</evidence>
<gene>
    <name evidence="4" type="ORF">S01H4_48819</name>
</gene>
<dbReference type="GO" id="GO:1990904">
    <property type="term" value="C:ribonucleoprotein complex"/>
    <property type="evidence" value="ECO:0007669"/>
    <property type="project" value="UniProtKB-KW"/>
</dbReference>
<dbReference type="InterPro" id="IPR009000">
    <property type="entry name" value="Transl_B-barrel_sf"/>
</dbReference>
<dbReference type="GO" id="GO:0003735">
    <property type="term" value="F:structural constituent of ribosome"/>
    <property type="evidence" value="ECO:0007669"/>
    <property type="project" value="InterPro"/>
</dbReference>
<dbReference type="HAMAP" id="MF_00573">
    <property type="entry name" value="Ribosomal_eL33"/>
    <property type="match status" value="1"/>
</dbReference>
<dbReference type="InterPro" id="IPR001780">
    <property type="entry name" value="Ribosomal_eL33"/>
</dbReference>
<reference evidence="4" key="1">
    <citation type="journal article" date="2014" name="Front. Microbiol.">
        <title>High frequency of phylogenetically diverse reductive dehalogenase-homologous genes in deep subseafloor sedimentary metagenomes.</title>
        <authorList>
            <person name="Kawai M."/>
            <person name="Futagami T."/>
            <person name="Toyoda A."/>
            <person name="Takaki Y."/>
            <person name="Nishi S."/>
            <person name="Hori S."/>
            <person name="Arai W."/>
            <person name="Tsubouchi T."/>
            <person name="Morono Y."/>
            <person name="Uchiyama I."/>
            <person name="Ito T."/>
            <person name="Fujiyama A."/>
            <person name="Inagaki F."/>
            <person name="Takami H."/>
        </authorList>
    </citation>
    <scope>NUCLEOTIDE SEQUENCE</scope>
    <source>
        <strain evidence="4">Expedition CK06-06</strain>
    </source>
</reference>
<evidence type="ECO:0000256" key="3">
    <source>
        <dbReference type="ARBA" id="ARBA00023274"/>
    </source>
</evidence>
<dbReference type="GO" id="GO:0005840">
    <property type="term" value="C:ribosome"/>
    <property type="evidence" value="ECO:0007669"/>
    <property type="project" value="UniProtKB-KW"/>
</dbReference>
<protein>
    <recommendedName>
        <fullName evidence="5">50S ribosomal protein L35Ae</fullName>
    </recommendedName>
</protein>
<name>X1BHA3_9ZZZZ</name>
<keyword evidence="2" id="KW-0689">Ribosomal protein</keyword>
<comment type="similarity">
    <text evidence="1">Belongs to the eukaryotic ribosomal protein eL33 family.</text>
</comment>
<comment type="caution">
    <text evidence="4">The sequence shown here is derived from an EMBL/GenBank/DDBJ whole genome shotgun (WGS) entry which is preliminary data.</text>
</comment>
<dbReference type="EMBL" id="BART01027545">
    <property type="protein sequence ID" value="GAG94400.1"/>
    <property type="molecule type" value="Genomic_DNA"/>
</dbReference>
<sequence>NGNYHIMSISKLELLGMEGAIANYKRGRHLIHPKYCILVFDVINSRSKASRLIGRTVEWISPAGRSLKGKITKPHGNNGAVLAHFKKAGLPGQALGQKIKIIK</sequence>
<evidence type="ECO:0000313" key="4">
    <source>
        <dbReference type="EMBL" id="GAG94400.1"/>
    </source>
</evidence>
<dbReference type="SUPFAM" id="SSF50447">
    <property type="entry name" value="Translation proteins"/>
    <property type="match status" value="1"/>
</dbReference>
<dbReference type="Gene3D" id="2.40.10.190">
    <property type="entry name" value="translation elongation factor selb, chain A, domain 4"/>
    <property type="match status" value="1"/>
</dbReference>
<dbReference type="AlphaFoldDB" id="X1BHA3"/>
<feature type="non-terminal residue" evidence="4">
    <location>
        <position position="1"/>
    </location>
</feature>
<dbReference type="NCBIfam" id="NF003326">
    <property type="entry name" value="PRK04337.1"/>
    <property type="match status" value="1"/>
</dbReference>
<evidence type="ECO:0008006" key="5">
    <source>
        <dbReference type="Google" id="ProtNLM"/>
    </source>
</evidence>
<organism evidence="4">
    <name type="scientific">marine sediment metagenome</name>
    <dbReference type="NCBI Taxonomy" id="412755"/>
    <lineage>
        <taxon>unclassified sequences</taxon>
        <taxon>metagenomes</taxon>
        <taxon>ecological metagenomes</taxon>
    </lineage>
</organism>
<keyword evidence="3" id="KW-0687">Ribonucleoprotein</keyword>
<dbReference type="InterPro" id="IPR038661">
    <property type="entry name" value="Ribosomal_eL33_sf"/>
</dbReference>
<dbReference type="Pfam" id="PF01247">
    <property type="entry name" value="Ribosomal_L35Ae"/>
    <property type="match status" value="1"/>
</dbReference>
<proteinExistence type="inferred from homology"/>